<name>A0A238KKQ0_9RHOB</name>
<protein>
    <submittedName>
        <fullName evidence="2">Uncharacterized protein</fullName>
    </submittedName>
</protein>
<dbReference type="Proteomes" id="UP000220836">
    <property type="component" value="Unassembled WGS sequence"/>
</dbReference>
<accession>A0A238KKQ0</accession>
<reference evidence="2 3" key="1">
    <citation type="submission" date="2017-05" db="EMBL/GenBank/DDBJ databases">
        <authorList>
            <person name="Song R."/>
            <person name="Chenine A.L."/>
            <person name="Ruprecht R.M."/>
        </authorList>
    </citation>
    <scope>NUCLEOTIDE SEQUENCE [LARGE SCALE GENOMIC DNA]</scope>
    <source>
        <strain evidence="2 3">CECT 8663</strain>
    </source>
</reference>
<proteinExistence type="predicted"/>
<dbReference type="RefSeq" id="WP_097805121.1">
    <property type="nucleotide sequence ID" value="NZ_FXYH01000009.1"/>
</dbReference>
<gene>
    <name evidence="2" type="ORF">PEV8663_02636</name>
</gene>
<keyword evidence="1" id="KW-0472">Membrane</keyword>
<keyword evidence="3" id="KW-1185">Reference proteome</keyword>
<evidence type="ECO:0000313" key="2">
    <source>
        <dbReference type="EMBL" id="SMX43294.1"/>
    </source>
</evidence>
<evidence type="ECO:0000256" key="1">
    <source>
        <dbReference type="SAM" id="Phobius"/>
    </source>
</evidence>
<evidence type="ECO:0000313" key="3">
    <source>
        <dbReference type="Proteomes" id="UP000220836"/>
    </source>
</evidence>
<feature type="transmembrane region" description="Helical" evidence="1">
    <location>
        <begin position="31"/>
        <end position="50"/>
    </location>
</feature>
<feature type="transmembrane region" description="Helical" evidence="1">
    <location>
        <begin position="6"/>
        <end position="24"/>
    </location>
</feature>
<feature type="transmembrane region" description="Helical" evidence="1">
    <location>
        <begin position="62"/>
        <end position="80"/>
    </location>
</feature>
<keyword evidence="1" id="KW-0812">Transmembrane</keyword>
<dbReference type="AlphaFoldDB" id="A0A238KKQ0"/>
<keyword evidence="1" id="KW-1133">Transmembrane helix</keyword>
<sequence>MDTPTLLAYAITFIGGPLICAALLRLPTHLWSIGGLAVLVGLAIIAANQMQKTSDTVSYRPLAALWLAWVLGVAMVALALNRRITARNIRRWITLTAILATTLPWFGLATAQMMV</sequence>
<organism evidence="2 3">
    <name type="scientific">Pelagimonas varians</name>
    <dbReference type="NCBI Taxonomy" id="696760"/>
    <lineage>
        <taxon>Bacteria</taxon>
        <taxon>Pseudomonadati</taxon>
        <taxon>Pseudomonadota</taxon>
        <taxon>Alphaproteobacteria</taxon>
        <taxon>Rhodobacterales</taxon>
        <taxon>Roseobacteraceae</taxon>
        <taxon>Pelagimonas</taxon>
    </lineage>
</organism>
<dbReference type="EMBL" id="FXYH01000009">
    <property type="protein sequence ID" value="SMX43294.1"/>
    <property type="molecule type" value="Genomic_DNA"/>
</dbReference>
<feature type="transmembrane region" description="Helical" evidence="1">
    <location>
        <begin position="92"/>
        <end position="114"/>
    </location>
</feature>
<dbReference type="OrthoDB" id="7868004at2"/>